<comment type="caution">
    <text evidence="2">The sequence shown here is derived from an EMBL/GenBank/DDBJ whole genome shotgun (WGS) entry which is preliminary data.</text>
</comment>
<dbReference type="EMBL" id="JAEAOA010001525">
    <property type="protein sequence ID" value="KAK3582055.1"/>
    <property type="molecule type" value="Genomic_DNA"/>
</dbReference>
<dbReference type="AlphaFoldDB" id="A0AAE0RZ92"/>
<evidence type="ECO:0000313" key="2">
    <source>
        <dbReference type="EMBL" id="KAK3582055.1"/>
    </source>
</evidence>
<evidence type="ECO:0000256" key="1">
    <source>
        <dbReference type="SAM" id="MobiDB-lite"/>
    </source>
</evidence>
<feature type="compositionally biased region" description="Polar residues" evidence="1">
    <location>
        <begin position="156"/>
        <end position="169"/>
    </location>
</feature>
<reference evidence="2" key="1">
    <citation type="journal article" date="2021" name="Genome Biol. Evol.">
        <title>A High-Quality Reference Genome for a Parasitic Bivalve with Doubly Uniparental Inheritance (Bivalvia: Unionida).</title>
        <authorList>
            <person name="Smith C.H."/>
        </authorList>
    </citation>
    <scope>NUCLEOTIDE SEQUENCE</scope>
    <source>
        <strain evidence="2">CHS0354</strain>
    </source>
</reference>
<keyword evidence="3" id="KW-1185">Reference proteome</keyword>
<sequence length="183" mass="20918">MASYLDVEYNSMRRRMSRVRVQQSKTSFPDADGEDEPDEYYRDLIKYWKKHGIPLKKDILVHKEEIKAQEAAKRKGRRKSRELEDLGLNTMTGKLKPMKKKNVIRTISNPSLGKIDEDGRSTITRNGLNKVKKSTTSHTSDKETRKPMLRGGSIPQVMSKNRNPSSSPSTEKKILSHSISTNS</sequence>
<reference evidence="2" key="3">
    <citation type="submission" date="2023-05" db="EMBL/GenBank/DDBJ databases">
        <authorList>
            <person name="Smith C.H."/>
        </authorList>
    </citation>
    <scope>NUCLEOTIDE SEQUENCE</scope>
    <source>
        <strain evidence="2">CHS0354</strain>
        <tissue evidence="2">Mantle</tissue>
    </source>
</reference>
<feature type="region of interest" description="Disordered" evidence="1">
    <location>
        <begin position="70"/>
        <end position="183"/>
    </location>
</feature>
<protein>
    <submittedName>
        <fullName evidence="2">Uncharacterized protein</fullName>
    </submittedName>
</protein>
<dbReference type="Proteomes" id="UP001195483">
    <property type="component" value="Unassembled WGS sequence"/>
</dbReference>
<gene>
    <name evidence="2" type="ORF">CHS0354_025662</name>
</gene>
<accession>A0AAE0RZ92</accession>
<evidence type="ECO:0000313" key="3">
    <source>
        <dbReference type="Proteomes" id="UP001195483"/>
    </source>
</evidence>
<proteinExistence type="predicted"/>
<name>A0AAE0RZ92_9BIVA</name>
<organism evidence="2 3">
    <name type="scientific">Potamilus streckersoni</name>
    <dbReference type="NCBI Taxonomy" id="2493646"/>
    <lineage>
        <taxon>Eukaryota</taxon>
        <taxon>Metazoa</taxon>
        <taxon>Spiralia</taxon>
        <taxon>Lophotrochozoa</taxon>
        <taxon>Mollusca</taxon>
        <taxon>Bivalvia</taxon>
        <taxon>Autobranchia</taxon>
        <taxon>Heteroconchia</taxon>
        <taxon>Palaeoheterodonta</taxon>
        <taxon>Unionida</taxon>
        <taxon>Unionoidea</taxon>
        <taxon>Unionidae</taxon>
        <taxon>Ambleminae</taxon>
        <taxon>Lampsilini</taxon>
        <taxon>Potamilus</taxon>
    </lineage>
</organism>
<reference evidence="2" key="2">
    <citation type="journal article" date="2021" name="Genome Biol. Evol.">
        <title>Developing a high-quality reference genome for a parasitic bivalve with doubly uniparental inheritance (Bivalvia: Unionida).</title>
        <authorList>
            <person name="Smith C.H."/>
        </authorList>
    </citation>
    <scope>NUCLEOTIDE SEQUENCE</scope>
    <source>
        <strain evidence="2">CHS0354</strain>
        <tissue evidence="2">Mantle</tissue>
    </source>
</reference>